<dbReference type="Gene3D" id="2.60.470.10">
    <property type="entry name" value="Acid-sensing ion channels like domains"/>
    <property type="match status" value="1"/>
</dbReference>
<reference evidence="15" key="1">
    <citation type="submission" date="2025-08" db="UniProtKB">
        <authorList>
            <consortium name="RefSeq"/>
        </authorList>
    </citation>
    <scope>IDENTIFICATION</scope>
    <source>
        <tissue evidence="15">Muscle</tissue>
    </source>
</reference>
<evidence type="ECO:0000256" key="6">
    <source>
        <dbReference type="ARBA" id="ARBA00022989"/>
    </source>
</evidence>
<dbReference type="InterPro" id="IPR001873">
    <property type="entry name" value="ENaC"/>
</dbReference>
<evidence type="ECO:0000313" key="15">
    <source>
        <dbReference type="RefSeq" id="XP_022243131.1"/>
    </source>
</evidence>
<evidence type="ECO:0000256" key="12">
    <source>
        <dbReference type="RuleBase" id="RU000679"/>
    </source>
</evidence>
<comment type="similarity">
    <text evidence="2 12">Belongs to the amiloride-sensitive sodium channel (TC 1.A.6) family.</text>
</comment>
<evidence type="ECO:0000256" key="8">
    <source>
        <dbReference type="ARBA" id="ARBA00023065"/>
    </source>
</evidence>
<keyword evidence="11 12" id="KW-0407">Ion channel</keyword>
<evidence type="ECO:0000256" key="7">
    <source>
        <dbReference type="ARBA" id="ARBA00023053"/>
    </source>
</evidence>
<evidence type="ECO:0000256" key="1">
    <source>
        <dbReference type="ARBA" id="ARBA00004141"/>
    </source>
</evidence>
<feature type="transmembrane region" description="Helical" evidence="13">
    <location>
        <begin position="66"/>
        <end position="84"/>
    </location>
</feature>
<keyword evidence="7" id="KW-0915">Sodium</keyword>
<protein>
    <submittedName>
        <fullName evidence="15">Amiloride-sensitive sodium channel subunit alpha-like</fullName>
    </submittedName>
</protein>
<keyword evidence="4 12" id="KW-0894">Sodium channel</keyword>
<accession>A0ABM1SHM6</accession>
<dbReference type="GeneID" id="111086042"/>
<evidence type="ECO:0000256" key="9">
    <source>
        <dbReference type="ARBA" id="ARBA00023136"/>
    </source>
</evidence>
<keyword evidence="10 12" id="KW-0739">Sodium transport</keyword>
<dbReference type="Pfam" id="PF00858">
    <property type="entry name" value="ASC"/>
    <property type="match status" value="2"/>
</dbReference>
<keyword evidence="8 12" id="KW-0406">Ion transport</keyword>
<dbReference type="RefSeq" id="XP_022243131.1">
    <property type="nucleotide sequence ID" value="XM_022387423.1"/>
</dbReference>
<dbReference type="Proteomes" id="UP000694941">
    <property type="component" value="Unplaced"/>
</dbReference>
<keyword evidence="9 13" id="KW-0472">Membrane</keyword>
<dbReference type="PANTHER" id="PTHR11690:SF248">
    <property type="entry name" value="PICKPOCKET 17, ISOFORM A"/>
    <property type="match status" value="1"/>
</dbReference>
<name>A0ABM1SHM6_LIMPO</name>
<evidence type="ECO:0000256" key="4">
    <source>
        <dbReference type="ARBA" id="ARBA00022461"/>
    </source>
</evidence>
<evidence type="ECO:0000256" key="10">
    <source>
        <dbReference type="ARBA" id="ARBA00023201"/>
    </source>
</evidence>
<evidence type="ECO:0000256" key="13">
    <source>
        <dbReference type="SAM" id="Phobius"/>
    </source>
</evidence>
<sequence>MESADEAIPSVKVSAKISEISNTDLVNCTSSSIRKGIWDIFKNMFGQSSFSGLSQLAKSPTNSRRCAWVVVFFICIGLCTYHSIRFVTSYMEYPVVVSLDVENNKKLEFPAITVCNLNGNFTISNSFLYGNCYTFNAAWSSTSTPKTTTSVGAISGLTVELNLQRNDYLEKITPKLGARVVIHSPFAAPQPENEGIDISPGLVTSVTISKVTTERLPAPYKDKCRNYEEQSVL</sequence>
<keyword evidence="3 12" id="KW-0813">Transport</keyword>
<proteinExistence type="inferred from homology"/>
<organism evidence="14 15">
    <name type="scientific">Limulus polyphemus</name>
    <name type="common">Atlantic horseshoe crab</name>
    <dbReference type="NCBI Taxonomy" id="6850"/>
    <lineage>
        <taxon>Eukaryota</taxon>
        <taxon>Metazoa</taxon>
        <taxon>Ecdysozoa</taxon>
        <taxon>Arthropoda</taxon>
        <taxon>Chelicerata</taxon>
        <taxon>Merostomata</taxon>
        <taxon>Xiphosura</taxon>
        <taxon>Limulidae</taxon>
        <taxon>Limulus</taxon>
    </lineage>
</organism>
<evidence type="ECO:0000313" key="14">
    <source>
        <dbReference type="Proteomes" id="UP000694941"/>
    </source>
</evidence>
<comment type="subcellular location">
    <subcellularLocation>
        <location evidence="1">Membrane</location>
        <topology evidence="1">Multi-pass membrane protein</topology>
    </subcellularLocation>
</comment>
<keyword evidence="14" id="KW-1185">Reference proteome</keyword>
<gene>
    <name evidence="15" type="primary">LOC111086042</name>
</gene>
<evidence type="ECO:0000256" key="2">
    <source>
        <dbReference type="ARBA" id="ARBA00007193"/>
    </source>
</evidence>
<dbReference type="PANTHER" id="PTHR11690">
    <property type="entry name" value="AMILORIDE-SENSITIVE SODIUM CHANNEL-RELATED"/>
    <property type="match status" value="1"/>
</dbReference>
<keyword evidence="5 12" id="KW-0812">Transmembrane</keyword>
<evidence type="ECO:0000256" key="3">
    <source>
        <dbReference type="ARBA" id="ARBA00022448"/>
    </source>
</evidence>
<keyword evidence="6 13" id="KW-1133">Transmembrane helix</keyword>
<evidence type="ECO:0000256" key="11">
    <source>
        <dbReference type="ARBA" id="ARBA00023303"/>
    </source>
</evidence>
<evidence type="ECO:0000256" key="5">
    <source>
        <dbReference type="ARBA" id="ARBA00022692"/>
    </source>
</evidence>